<dbReference type="EMBL" id="GL193338">
    <property type="protein sequence ID" value="EFB24867.1"/>
    <property type="molecule type" value="Genomic_DNA"/>
</dbReference>
<sequence length="60" mass="6356">PAHLGEALSKNPGSIKLCKIQAAQKLSKMIAASIYLTADNLLLNLKNESFTIGCDSLIQG</sequence>
<protein>
    <submittedName>
        <fullName evidence="1">Uncharacterized protein</fullName>
    </submittedName>
</protein>
<accession>D2HTB1</accession>
<evidence type="ECO:0000313" key="1">
    <source>
        <dbReference type="EMBL" id="EFB24867.1"/>
    </source>
</evidence>
<reference evidence="1" key="1">
    <citation type="journal article" date="2010" name="Nature">
        <title>The sequence and de novo assembly of the giant panda genome.</title>
        <authorList>
            <person name="Li R."/>
            <person name="Fan W."/>
            <person name="Tian G."/>
            <person name="Zhu H."/>
            <person name="He L."/>
            <person name="Cai J."/>
            <person name="Huang Q."/>
            <person name="Cai Q."/>
            <person name="Li B."/>
            <person name="Bai Y."/>
            <person name="Zhang Z."/>
            <person name="Zhang Y."/>
            <person name="Wang W."/>
            <person name="Li J."/>
            <person name="Wei F."/>
            <person name="Li H."/>
            <person name="Jian M."/>
            <person name="Li J."/>
            <person name="Zhang Z."/>
            <person name="Nielsen R."/>
            <person name="Li D."/>
            <person name="Gu W."/>
            <person name="Yang Z."/>
            <person name="Xuan Z."/>
            <person name="Ryder O.A."/>
            <person name="Leung F.C."/>
            <person name="Zhou Y."/>
            <person name="Cao J."/>
            <person name="Sun X."/>
            <person name="Fu Y."/>
            <person name="Fang X."/>
            <person name="Guo X."/>
            <person name="Wang B."/>
            <person name="Hou R."/>
            <person name="Shen F."/>
            <person name="Mu B."/>
            <person name="Ni P."/>
            <person name="Lin R."/>
            <person name="Qian W."/>
            <person name="Wang G."/>
            <person name="Yu C."/>
            <person name="Nie W."/>
            <person name="Wang J."/>
            <person name="Wu Z."/>
            <person name="Liang H."/>
            <person name="Min J."/>
            <person name="Wu Q."/>
            <person name="Cheng S."/>
            <person name="Ruan J."/>
            <person name="Wang M."/>
            <person name="Shi Z."/>
            <person name="Wen M."/>
            <person name="Liu B."/>
            <person name="Ren X."/>
            <person name="Zheng H."/>
            <person name="Dong D."/>
            <person name="Cook K."/>
            <person name="Shan G."/>
            <person name="Zhang H."/>
            <person name="Kosiol C."/>
            <person name="Xie X."/>
            <person name="Lu Z."/>
            <person name="Zheng H."/>
            <person name="Li Y."/>
            <person name="Steiner C.C."/>
            <person name="Lam T.T."/>
            <person name="Lin S."/>
            <person name="Zhang Q."/>
            <person name="Li G."/>
            <person name="Tian J."/>
            <person name="Gong T."/>
            <person name="Liu H."/>
            <person name="Zhang D."/>
            <person name="Fang L."/>
            <person name="Ye C."/>
            <person name="Zhang J."/>
            <person name="Hu W."/>
            <person name="Xu A."/>
            <person name="Ren Y."/>
            <person name="Zhang G."/>
            <person name="Bruford M.W."/>
            <person name="Li Q."/>
            <person name="Ma L."/>
            <person name="Guo Y."/>
            <person name="An N."/>
            <person name="Hu Y."/>
            <person name="Zheng Y."/>
            <person name="Shi Y."/>
            <person name="Li Z."/>
            <person name="Liu Q."/>
            <person name="Chen Y."/>
            <person name="Zhao J."/>
            <person name="Qu N."/>
            <person name="Zhao S."/>
            <person name="Tian F."/>
            <person name="Wang X."/>
            <person name="Wang H."/>
            <person name="Xu L."/>
            <person name="Liu X."/>
            <person name="Vinar T."/>
            <person name="Wang Y."/>
            <person name="Lam T.W."/>
            <person name="Yiu S.M."/>
            <person name="Liu S."/>
            <person name="Zhang H."/>
            <person name="Li D."/>
            <person name="Huang Y."/>
            <person name="Wang X."/>
            <person name="Yang G."/>
            <person name="Jiang Z."/>
            <person name="Wang J."/>
            <person name="Qin N."/>
            <person name="Li L."/>
            <person name="Li J."/>
            <person name="Bolund L."/>
            <person name="Kristiansen K."/>
            <person name="Wong G.K."/>
            <person name="Olson M."/>
            <person name="Zhang X."/>
            <person name="Li S."/>
            <person name="Yang H."/>
            <person name="Wang J."/>
            <person name="Wang J."/>
        </authorList>
    </citation>
    <scope>NUCLEOTIDE SEQUENCE [LARGE SCALE GENOMIC DNA]</scope>
</reference>
<name>D2HTB1_AILME</name>
<feature type="non-terminal residue" evidence="1">
    <location>
        <position position="60"/>
    </location>
</feature>
<organism evidence="1">
    <name type="scientific">Ailuropoda melanoleuca</name>
    <name type="common">Giant panda</name>
    <dbReference type="NCBI Taxonomy" id="9646"/>
    <lineage>
        <taxon>Eukaryota</taxon>
        <taxon>Metazoa</taxon>
        <taxon>Chordata</taxon>
        <taxon>Craniata</taxon>
        <taxon>Vertebrata</taxon>
        <taxon>Euteleostomi</taxon>
        <taxon>Mammalia</taxon>
        <taxon>Eutheria</taxon>
        <taxon>Laurasiatheria</taxon>
        <taxon>Carnivora</taxon>
        <taxon>Caniformia</taxon>
        <taxon>Ursidae</taxon>
        <taxon>Ailuropoda</taxon>
    </lineage>
</organism>
<dbReference type="AlphaFoldDB" id="D2HTB1"/>
<gene>
    <name evidence="1" type="ORF">PANDA_015388</name>
</gene>
<dbReference type="InParanoid" id="D2HTB1"/>
<feature type="non-terminal residue" evidence="1">
    <location>
        <position position="1"/>
    </location>
</feature>
<proteinExistence type="predicted"/>